<feature type="domain" description="RagB/SusD" evidence="8">
    <location>
        <begin position="288"/>
        <end position="548"/>
    </location>
</feature>
<dbReference type="GO" id="GO:0009279">
    <property type="term" value="C:cell outer membrane"/>
    <property type="evidence" value="ECO:0007669"/>
    <property type="project" value="UniProtKB-SubCell"/>
</dbReference>
<feature type="domain" description="SusD-like N-terminal" evidence="9">
    <location>
        <begin position="83"/>
        <end position="236"/>
    </location>
</feature>
<feature type="signal peptide" evidence="7">
    <location>
        <begin position="1"/>
        <end position="27"/>
    </location>
</feature>
<keyword evidence="11" id="KW-1185">Reference proteome</keyword>
<gene>
    <name evidence="10" type="ORF">GM418_09260</name>
</gene>
<comment type="subcellular location">
    <subcellularLocation>
        <location evidence="1">Cell outer membrane</location>
    </subcellularLocation>
</comment>
<evidence type="ECO:0000259" key="8">
    <source>
        <dbReference type="Pfam" id="PF07980"/>
    </source>
</evidence>
<comment type="similarity">
    <text evidence="2">Belongs to the SusD family.</text>
</comment>
<evidence type="ECO:0000256" key="5">
    <source>
        <dbReference type="ARBA" id="ARBA00023237"/>
    </source>
</evidence>
<name>A0A6I6JRJ5_9BACT</name>
<keyword evidence="3 7" id="KW-0732">Signal</keyword>
<dbReference type="PROSITE" id="PS50005">
    <property type="entry name" value="TPR"/>
    <property type="match status" value="1"/>
</dbReference>
<dbReference type="RefSeq" id="WP_158865368.1">
    <property type="nucleotide sequence ID" value="NZ_CP046401.1"/>
</dbReference>
<evidence type="ECO:0000256" key="2">
    <source>
        <dbReference type="ARBA" id="ARBA00006275"/>
    </source>
</evidence>
<organism evidence="10 11">
    <name type="scientific">Maribellus comscasis</name>
    <dbReference type="NCBI Taxonomy" id="2681766"/>
    <lineage>
        <taxon>Bacteria</taxon>
        <taxon>Pseudomonadati</taxon>
        <taxon>Bacteroidota</taxon>
        <taxon>Bacteroidia</taxon>
        <taxon>Marinilabiliales</taxon>
        <taxon>Prolixibacteraceae</taxon>
        <taxon>Maribellus</taxon>
    </lineage>
</organism>
<dbReference type="Pfam" id="PF07980">
    <property type="entry name" value="SusD_RagB"/>
    <property type="match status" value="1"/>
</dbReference>
<keyword evidence="5" id="KW-0998">Cell outer membrane</keyword>
<feature type="repeat" description="TPR" evidence="6">
    <location>
        <begin position="225"/>
        <end position="258"/>
    </location>
</feature>
<sequence>MKTYKRIKNTLTSFLLISILVGISSCSDELEQYPKDQFDKENFWTNEANAMIGLAGVYRGNINYGTQVNPSDWWTYCGLVFFEHATDNAFDRRGKNANQNRLTNGTLLANNAVIRTYWEGSYIRIAIANDFLENIGRVEMDETTKSRMIAEARFIRACQYFYLSQFWGSVPLVKNTLTPDEANIVTKNPKSEIINFVITEFSEAAADLPRYKDMTASEFGRASKQAALAFLGRIYLSEGRYSDAATTYKQIIDFGDNIIDPDYASIFNTTNETSAENIFCVQYYEGLAGNALPQHALPANKGGWHIVNPLESLASQYDFTDGTPFSYDDPRFNSHNMAENRDPRFAATFLYDGCIFGGNVYDCHPDHSSSVDQLTYSKQATRTGYGLRKFFDENFSGDLRTGYGGNLPIIRYAEVLLSYLEAELEAGNPITQDLLDMTINKTRGRESVQMPAITETNPELLRPMLRKERRIELALEGVRYWDLLRWGILGETMQGDFWGASFPDAENTGKVEDPTGHSRWWVDNKAFRIGEDEVWPIPESETNINPGLLD</sequence>
<dbReference type="InterPro" id="IPR011990">
    <property type="entry name" value="TPR-like_helical_dom_sf"/>
</dbReference>
<protein>
    <submittedName>
        <fullName evidence="10">RagB/SusD family nutrient uptake outer membrane protein</fullName>
    </submittedName>
</protein>
<evidence type="ECO:0000256" key="6">
    <source>
        <dbReference type="PROSITE-ProRule" id="PRU00339"/>
    </source>
</evidence>
<accession>A0A6I6JRJ5</accession>
<dbReference type="Proteomes" id="UP000428260">
    <property type="component" value="Chromosome"/>
</dbReference>
<evidence type="ECO:0000256" key="1">
    <source>
        <dbReference type="ARBA" id="ARBA00004442"/>
    </source>
</evidence>
<evidence type="ECO:0000259" key="9">
    <source>
        <dbReference type="Pfam" id="PF14322"/>
    </source>
</evidence>
<dbReference type="Pfam" id="PF14322">
    <property type="entry name" value="SusD-like_3"/>
    <property type="match status" value="1"/>
</dbReference>
<dbReference type="InterPro" id="IPR019734">
    <property type="entry name" value="TPR_rpt"/>
</dbReference>
<dbReference type="Gene3D" id="1.25.40.390">
    <property type="match status" value="1"/>
</dbReference>
<dbReference type="SUPFAM" id="SSF48452">
    <property type="entry name" value="TPR-like"/>
    <property type="match status" value="1"/>
</dbReference>
<dbReference type="CDD" id="cd08977">
    <property type="entry name" value="SusD"/>
    <property type="match status" value="1"/>
</dbReference>
<evidence type="ECO:0000256" key="4">
    <source>
        <dbReference type="ARBA" id="ARBA00023136"/>
    </source>
</evidence>
<dbReference type="AlphaFoldDB" id="A0A6I6JRJ5"/>
<evidence type="ECO:0000256" key="7">
    <source>
        <dbReference type="SAM" id="SignalP"/>
    </source>
</evidence>
<proteinExistence type="inferred from homology"/>
<dbReference type="EMBL" id="CP046401">
    <property type="protein sequence ID" value="QGY43839.1"/>
    <property type="molecule type" value="Genomic_DNA"/>
</dbReference>
<dbReference type="InterPro" id="IPR012944">
    <property type="entry name" value="SusD_RagB_dom"/>
</dbReference>
<keyword evidence="4" id="KW-0472">Membrane</keyword>
<feature type="chain" id="PRO_5026127652" evidence="7">
    <location>
        <begin position="28"/>
        <end position="550"/>
    </location>
</feature>
<evidence type="ECO:0000313" key="11">
    <source>
        <dbReference type="Proteomes" id="UP000428260"/>
    </source>
</evidence>
<evidence type="ECO:0000256" key="3">
    <source>
        <dbReference type="ARBA" id="ARBA00022729"/>
    </source>
</evidence>
<reference evidence="10 11" key="1">
    <citation type="submission" date="2019-11" db="EMBL/GenBank/DDBJ databases">
        <authorList>
            <person name="Zheng R.K."/>
            <person name="Sun C.M."/>
        </authorList>
    </citation>
    <scope>NUCLEOTIDE SEQUENCE [LARGE SCALE GENOMIC DNA]</scope>
    <source>
        <strain evidence="10 11">WC007</strain>
    </source>
</reference>
<evidence type="ECO:0000313" key="10">
    <source>
        <dbReference type="EMBL" id="QGY43839.1"/>
    </source>
</evidence>
<dbReference type="KEGG" id="mcos:GM418_09260"/>
<dbReference type="PROSITE" id="PS51257">
    <property type="entry name" value="PROKAR_LIPOPROTEIN"/>
    <property type="match status" value="1"/>
</dbReference>
<keyword evidence="6" id="KW-0802">TPR repeat</keyword>
<dbReference type="InterPro" id="IPR033985">
    <property type="entry name" value="SusD-like_N"/>
</dbReference>